<organism evidence="1">
    <name type="scientific">Rhizophora mucronata</name>
    <name type="common">Asiatic mangrove</name>
    <dbReference type="NCBI Taxonomy" id="61149"/>
    <lineage>
        <taxon>Eukaryota</taxon>
        <taxon>Viridiplantae</taxon>
        <taxon>Streptophyta</taxon>
        <taxon>Embryophyta</taxon>
        <taxon>Tracheophyta</taxon>
        <taxon>Spermatophyta</taxon>
        <taxon>Magnoliopsida</taxon>
        <taxon>eudicotyledons</taxon>
        <taxon>Gunneridae</taxon>
        <taxon>Pentapetalae</taxon>
        <taxon>rosids</taxon>
        <taxon>fabids</taxon>
        <taxon>Malpighiales</taxon>
        <taxon>Rhizophoraceae</taxon>
        <taxon>Rhizophora</taxon>
    </lineage>
</organism>
<proteinExistence type="predicted"/>
<evidence type="ECO:0000313" key="1">
    <source>
        <dbReference type="EMBL" id="MBX35171.1"/>
    </source>
</evidence>
<dbReference type="EMBL" id="GGEC01054687">
    <property type="protein sequence ID" value="MBX35171.1"/>
    <property type="molecule type" value="Transcribed_RNA"/>
</dbReference>
<reference evidence="1" key="1">
    <citation type="submission" date="2018-02" db="EMBL/GenBank/DDBJ databases">
        <title>Rhizophora mucronata_Transcriptome.</title>
        <authorList>
            <person name="Meera S.P."/>
            <person name="Sreeshan A."/>
            <person name="Augustine A."/>
        </authorList>
    </citation>
    <scope>NUCLEOTIDE SEQUENCE</scope>
    <source>
        <tissue evidence="1">Leaf</tissue>
    </source>
</reference>
<name>A0A2P2MY63_RHIMU</name>
<protein>
    <submittedName>
        <fullName evidence="1">Uncharacterized protein</fullName>
    </submittedName>
</protein>
<sequence>MTTDDMLPINR</sequence>
<accession>A0A2P2MY63</accession>